<proteinExistence type="inferred from homology"/>
<dbReference type="GO" id="GO:0009986">
    <property type="term" value="C:cell surface"/>
    <property type="evidence" value="ECO:0007669"/>
    <property type="project" value="InterPro"/>
</dbReference>
<accession>A0A6A5HHS5</accession>
<comment type="similarity">
    <text evidence="2">Belongs to the nematode transthyretin-like family.</text>
</comment>
<evidence type="ECO:0000313" key="6">
    <source>
        <dbReference type="EMBL" id="KAF1765923.1"/>
    </source>
</evidence>
<reference evidence="6 7" key="1">
    <citation type="submission" date="2019-12" db="EMBL/GenBank/DDBJ databases">
        <title>Chromosome-level assembly of the Caenorhabditis remanei genome.</title>
        <authorList>
            <person name="Teterina A.A."/>
            <person name="Willis J.H."/>
            <person name="Phillips P.C."/>
        </authorList>
    </citation>
    <scope>NUCLEOTIDE SEQUENCE [LARGE SCALE GENOMIC DNA]</scope>
    <source>
        <strain evidence="6 7">PX506</strain>
        <tissue evidence="6">Whole organism</tissue>
    </source>
</reference>
<dbReference type="Pfam" id="PF01060">
    <property type="entry name" value="TTR-52"/>
    <property type="match status" value="1"/>
</dbReference>
<dbReference type="GeneID" id="9800128"/>
<dbReference type="KEGG" id="crq:GCK72_005876"/>
<comment type="subcellular location">
    <subcellularLocation>
        <location evidence="1">Secreted</location>
    </subcellularLocation>
</comment>
<dbReference type="EMBL" id="WUAV01000002">
    <property type="protein sequence ID" value="KAF1765923.1"/>
    <property type="molecule type" value="Genomic_DNA"/>
</dbReference>
<dbReference type="CTD" id="9800128"/>
<dbReference type="AlphaFoldDB" id="A0A6A5HHS5"/>
<evidence type="ECO:0000256" key="1">
    <source>
        <dbReference type="ARBA" id="ARBA00004613"/>
    </source>
</evidence>
<feature type="chain" id="PRO_5025563434" evidence="5">
    <location>
        <begin position="17"/>
        <end position="165"/>
    </location>
</feature>
<comment type="caution">
    <text evidence="6">The sequence shown here is derived from an EMBL/GenBank/DDBJ whole genome shotgun (WGS) entry which is preliminary data.</text>
</comment>
<dbReference type="RefSeq" id="XP_003108826.2">
    <property type="nucleotide sequence ID" value="XM_003108778.2"/>
</dbReference>
<name>A0A6A5HHS5_CAERE</name>
<dbReference type="InterPro" id="IPR001534">
    <property type="entry name" value="Transthyretin-like"/>
</dbReference>
<dbReference type="Gene3D" id="2.60.40.3330">
    <property type="match status" value="1"/>
</dbReference>
<keyword evidence="4 5" id="KW-0732">Signal</keyword>
<evidence type="ECO:0000256" key="5">
    <source>
        <dbReference type="SAM" id="SignalP"/>
    </source>
</evidence>
<protein>
    <submittedName>
        <fullName evidence="6">Uncharacterized protein</fullName>
    </submittedName>
</protein>
<keyword evidence="3" id="KW-0964">Secreted</keyword>
<evidence type="ECO:0000256" key="2">
    <source>
        <dbReference type="ARBA" id="ARBA00010112"/>
    </source>
</evidence>
<dbReference type="InterPro" id="IPR038479">
    <property type="entry name" value="Transthyretin-like_sf"/>
</dbReference>
<dbReference type="Proteomes" id="UP000483820">
    <property type="component" value="Chromosome II"/>
</dbReference>
<dbReference type="GO" id="GO:0005576">
    <property type="term" value="C:extracellular region"/>
    <property type="evidence" value="ECO:0007669"/>
    <property type="project" value="UniProtKB-SubCell"/>
</dbReference>
<evidence type="ECO:0000256" key="4">
    <source>
        <dbReference type="ARBA" id="ARBA00022729"/>
    </source>
</evidence>
<evidence type="ECO:0000256" key="3">
    <source>
        <dbReference type="ARBA" id="ARBA00022525"/>
    </source>
</evidence>
<evidence type="ECO:0000313" key="7">
    <source>
        <dbReference type="Proteomes" id="UP000483820"/>
    </source>
</evidence>
<gene>
    <name evidence="6" type="ORF">GCK72_005876</name>
</gene>
<organism evidence="6 7">
    <name type="scientific">Caenorhabditis remanei</name>
    <name type="common">Caenorhabditis vulgaris</name>
    <dbReference type="NCBI Taxonomy" id="31234"/>
    <lineage>
        <taxon>Eukaryota</taxon>
        <taxon>Metazoa</taxon>
        <taxon>Ecdysozoa</taxon>
        <taxon>Nematoda</taxon>
        <taxon>Chromadorea</taxon>
        <taxon>Rhabditida</taxon>
        <taxon>Rhabditina</taxon>
        <taxon>Rhabditomorpha</taxon>
        <taxon>Rhabditoidea</taxon>
        <taxon>Rhabditidae</taxon>
        <taxon>Peloderinae</taxon>
        <taxon>Caenorhabditis</taxon>
    </lineage>
</organism>
<sequence>MLPILVMIAFIPLLDASKFPLFRISGTLLCRGNPIKGNIIMIDDNFSINDHLLSEKKVELDGKFSLRGEPIDDCLDVKLVVEHKCHGMKAGRGDSSKLKGYSVFPVHISDLVKSEYDFSWDIELSESTVRISSPVLPAWRAWLYGKRIISDSIERIKQLKIWNNV</sequence>
<feature type="signal peptide" evidence="5">
    <location>
        <begin position="1"/>
        <end position="16"/>
    </location>
</feature>